<keyword evidence="3" id="KW-1185">Reference proteome</keyword>
<dbReference type="InterPro" id="IPR055514">
    <property type="entry name" value="DUF7087"/>
</dbReference>
<feature type="transmembrane region" description="Helical" evidence="1">
    <location>
        <begin position="86"/>
        <end position="105"/>
    </location>
</feature>
<dbReference type="WBParaSite" id="jg14576">
    <property type="protein sequence ID" value="jg14576"/>
    <property type="gene ID" value="jg14576"/>
</dbReference>
<name>A0A915D1J9_9BILA</name>
<organism evidence="3 4">
    <name type="scientific">Ditylenchus dipsaci</name>
    <dbReference type="NCBI Taxonomy" id="166011"/>
    <lineage>
        <taxon>Eukaryota</taxon>
        <taxon>Metazoa</taxon>
        <taxon>Ecdysozoa</taxon>
        <taxon>Nematoda</taxon>
        <taxon>Chromadorea</taxon>
        <taxon>Rhabditida</taxon>
        <taxon>Tylenchina</taxon>
        <taxon>Tylenchomorpha</taxon>
        <taxon>Sphaerularioidea</taxon>
        <taxon>Anguinidae</taxon>
        <taxon>Anguininae</taxon>
        <taxon>Ditylenchus</taxon>
    </lineage>
</organism>
<evidence type="ECO:0000259" key="2">
    <source>
        <dbReference type="Pfam" id="PF23346"/>
    </source>
</evidence>
<dbReference type="Proteomes" id="UP000887574">
    <property type="component" value="Unplaced"/>
</dbReference>
<evidence type="ECO:0000313" key="3">
    <source>
        <dbReference type="Proteomes" id="UP000887574"/>
    </source>
</evidence>
<feature type="transmembrane region" description="Helical" evidence="1">
    <location>
        <begin position="117"/>
        <end position="138"/>
    </location>
</feature>
<accession>A0A915D1J9</accession>
<feature type="domain" description="DUF7087" evidence="2">
    <location>
        <begin position="39"/>
        <end position="140"/>
    </location>
</feature>
<keyword evidence="1" id="KW-1133">Transmembrane helix</keyword>
<reference evidence="4" key="1">
    <citation type="submission" date="2022-11" db="UniProtKB">
        <authorList>
            <consortium name="WormBaseParasite"/>
        </authorList>
    </citation>
    <scope>IDENTIFICATION</scope>
</reference>
<proteinExistence type="predicted"/>
<protein>
    <recommendedName>
        <fullName evidence="2">DUF7087 domain-containing protein</fullName>
    </recommendedName>
</protein>
<evidence type="ECO:0000256" key="1">
    <source>
        <dbReference type="SAM" id="Phobius"/>
    </source>
</evidence>
<feature type="transmembrane region" description="Helical" evidence="1">
    <location>
        <begin position="38"/>
        <end position="58"/>
    </location>
</feature>
<evidence type="ECO:0000313" key="4">
    <source>
        <dbReference type="WBParaSite" id="jg14576"/>
    </source>
</evidence>
<sequence length="146" mass="16140">MSSLDKAKEEAKKLADQMRDGAERLRQDTIHQLRTDRVSYGILASVLPFVFLLANAYVQGNRWYKKVDGRHDFHQLSSNAPPAAKFQYGLGLFGGVGLALLVHFVSPTINTVFGSMLYGLFNYLSILTGGACSAVEVYEALKSKNH</sequence>
<keyword evidence="1" id="KW-0812">Transmembrane</keyword>
<dbReference type="AlphaFoldDB" id="A0A915D1J9"/>
<dbReference type="Pfam" id="PF23346">
    <property type="entry name" value="DUF7087"/>
    <property type="match status" value="1"/>
</dbReference>
<keyword evidence="1" id="KW-0472">Membrane</keyword>